<dbReference type="PANTHER" id="PTHR43027">
    <property type="entry name" value="DOXORUBICIN RESISTANCE ABC TRANSPORTER PERMEASE PROTEIN DRRC-RELATED"/>
    <property type="match status" value="1"/>
</dbReference>
<keyword evidence="8" id="KW-1185">Reference proteome</keyword>
<dbReference type="Proteomes" id="UP001644719">
    <property type="component" value="Unassembled WGS sequence"/>
</dbReference>
<feature type="transmembrane region" description="Helical" evidence="5">
    <location>
        <begin position="227"/>
        <end position="252"/>
    </location>
</feature>
<evidence type="ECO:0000313" key="7">
    <source>
        <dbReference type="EMBL" id="NSG84620.1"/>
    </source>
</evidence>
<dbReference type="PANTHER" id="PTHR43027:SF1">
    <property type="entry name" value="DOXORUBICIN RESISTANCE ABC TRANSPORTER PERMEASE PROTEIN DRRC-RELATED"/>
    <property type="match status" value="1"/>
</dbReference>
<dbReference type="EMBL" id="JAAITS010000007">
    <property type="protein sequence ID" value="NSG84620.1"/>
    <property type="molecule type" value="Genomic_DNA"/>
</dbReference>
<protein>
    <submittedName>
        <fullName evidence="7">ABC transporter permease</fullName>
    </submittedName>
</protein>
<keyword evidence="3 5" id="KW-1133">Transmembrane helix</keyword>
<proteinExistence type="predicted"/>
<dbReference type="Pfam" id="PF12698">
    <property type="entry name" value="ABC2_membrane_3"/>
    <property type="match status" value="1"/>
</dbReference>
<comment type="caution">
    <text evidence="7">The sequence shown here is derived from an EMBL/GenBank/DDBJ whole genome shotgun (WGS) entry which is preliminary data.</text>
</comment>
<evidence type="ECO:0000256" key="1">
    <source>
        <dbReference type="ARBA" id="ARBA00004141"/>
    </source>
</evidence>
<sequence>MIVFKCYMKILRQNVTLVIIYLGIFFSVALVMQMAAGKSEDSLYANTSIDIGVVKEDQGVLAQGFVDYLNTIHNVIPMKNNPEVLQENLFYRNVEYIVQIPDDFYEACIQGNQPLKVTKVPGSYSSYYVDQQISSYISTIRTYVTAGFSQEEAVQAVKTEVHKPVTKISSDSASSDLVPYTYYFRYIPYLFLGALCYTMGYILMAFKKGDIQKRMEASAISVRRQSLQGLLAMGVIGAILWLLGILGVVLMYGNTFLNSELCGYYIANTLLMLVVSLSLSYLIGMFIPNSNILSGVANIVSLSMCFLCGVFVPMNIMDKSVLKVAKFLPVYWYEQVNEILSRHHSLTPELLGKVHLDMGIEVLFAVVFVCLILAVSRYRKEG</sequence>
<feature type="transmembrane region" description="Helical" evidence="5">
    <location>
        <begin position="358"/>
        <end position="376"/>
    </location>
</feature>
<evidence type="ECO:0000256" key="4">
    <source>
        <dbReference type="ARBA" id="ARBA00023136"/>
    </source>
</evidence>
<name>A0ABX2H366_9FIRM</name>
<reference evidence="7 8" key="1">
    <citation type="journal article" date="2020" name="Cell Host Microbe">
        <title>Functional and Genomic Variation between Human-Derived Isolates of Lachnospiraceae Reveals Inter- and Intra-Species Diversity.</title>
        <authorList>
            <person name="Sorbara M.T."/>
            <person name="Littmann E.R."/>
            <person name="Fontana E."/>
            <person name="Moody T.U."/>
            <person name="Kohout C.E."/>
            <person name="Gjonbalaj M."/>
            <person name="Eaton V."/>
            <person name="Seok R."/>
            <person name="Leiner I.M."/>
            <person name="Pamer E.G."/>
        </authorList>
    </citation>
    <scope>NUCLEOTIDE SEQUENCE [LARGE SCALE GENOMIC DNA]</scope>
    <source>
        <strain evidence="7 8">MSK.17.74</strain>
    </source>
</reference>
<dbReference type="InterPro" id="IPR013525">
    <property type="entry name" value="ABC2_TM"/>
</dbReference>
<evidence type="ECO:0000259" key="6">
    <source>
        <dbReference type="Pfam" id="PF12698"/>
    </source>
</evidence>
<accession>A0ABX2H366</accession>
<feature type="transmembrane region" description="Helical" evidence="5">
    <location>
        <begin position="186"/>
        <end position="206"/>
    </location>
</feature>
<dbReference type="InterPro" id="IPR052902">
    <property type="entry name" value="ABC-2_transporter"/>
</dbReference>
<keyword evidence="4 5" id="KW-0472">Membrane</keyword>
<gene>
    <name evidence="7" type="ORF">G5B17_04045</name>
</gene>
<dbReference type="Gene3D" id="3.40.1710.10">
    <property type="entry name" value="abc type-2 transporter like domain"/>
    <property type="match status" value="1"/>
</dbReference>
<keyword evidence="2 5" id="KW-0812">Transmembrane</keyword>
<feature type="transmembrane region" description="Helical" evidence="5">
    <location>
        <begin position="264"/>
        <end position="284"/>
    </location>
</feature>
<evidence type="ECO:0000256" key="5">
    <source>
        <dbReference type="SAM" id="Phobius"/>
    </source>
</evidence>
<feature type="transmembrane region" description="Helical" evidence="5">
    <location>
        <begin position="15"/>
        <end position="36"/>
    </location>
</feature>
<comment type="subcellular location">
    <subcellularLocation>
        <location evidence="1">Membrane</location>
        <topology evidence="1">Multi-pass membrane protein</topology>
    </subcellularLocation>
</comment>
<evidence type="ECO:0000313" key="8">
    <source>
        <dbReference type="Proteomes" id="UP001644719"/>
    </source>
</evidence>
<evidence type="ECO:0000256" key="3">
    <source>
        <dbReference type="ARBA" id="ARBA00022989"/>
    </source>
</evidence>
<feature type="domain" description="ABC-2 type transporter transmembrane" evidence="6">
    <location>
        <begin position="17"/>
        <end position="373"/>
    </location>
</feature>
<evidence type="ECO:0000256" key="2">
    <source>
        <dbReference type="ARBA" id="ARBA00022692"/>
    </source>
</evidence>
<feature type="transmembrane region" description="Helical" evidence="5">
    <location>
        <begin position="296"/>
        <end position="316"/>
    </location>
</feature>
<organism evidence="7 8">
    <name type="scientific">Blautia faecis</name>
    <dbReference type="NCBI Taxonomy" id="871665"/>
    <lineage>
        <taxon>Bacteria</taxon>
        <taxon>Bacillati</taxon>
        <taxon>Bacillota</taxon>
        <taxon>Clostridia</taxon>
        <taxon>Lachnospirales</taxon>
        <taxon>Lachnospiraceae</taxon>
        <taxon>Blautia</taxon>
    </lineage>
</organism>
<dbReference type="RefSeq" id="WP_173769381.1">
    <property type="nucleotide sequence ID" value="NZ_JAAITS010000007.1"/>
</dbReference>